<dbReference type="GO" id="GO:0034069">
    <property type="term" value="F:aminoglycoside N-acetyltransferase activity"/>
    <property type="evidence" value="ECO:0007669"/>
    <property type="project" value="TreeGrafter"/>
</dbReference>
<dbReference type="PROSITE" id="PS51186">
    <property type="entry name" value="GNAT"/>
    <property type="match status" value="1"/>
</dbReference>
<comment type="caution">
    <text evidence="6">The sequence shown here is derived from an EMBL/GenBank/DDBJ whole genome shotgun (WGS) entry which is preliminary data.</text>
</comment>
<proteinExistence type="inferred from homology"/>
<evidence type="ECO:0000256" key="3">
    <source>
        <dbReference type="ARBA" id="ARBA00023315"/>
    </source>
</evidence>
<keyword evidence="7" id="KW-1185">Reference proteome</keyword>
<keyword evidence="3 4" id="KW-0012">Acyltransferase</keyword>
<dbReference type="Gene3D" id="3.40.630.30">
    <property type="match status" value="2"/>
</dbReference>
<dbReference type="SUPFAM" id="SSF55718">
    <property type="entry name" value="SCP-like"/>
    <property type="match status" value="1"/>
</dbReference>
<dbReference type="InterPro" id="IPR041380">
    <property type="entry name" value="Acetyltransf_17"/>
</dbReference>
<evidence type="ECO:0000256" key="2">
    <source>
        <dbReference type="ARBA" id="ARBA00022679"/>
    </source>
</evidence>
<accession>A0A421AZ50</accession>
<organism evidence="6 7">
    <name type="scientific">Actinokineospora cianjurensis</name>
    <dbReference type="NCBI Taxonomy" id="585224"/>
    <lineage>
        <taxon>Bacteria</taxon>
        <taxon>Bacillati</taxon>
        <taxon>Actinomycetota</taxon>
        <taxon>Actinomycetes</taxon>
        <taxon>Pseudonocardiales</taxon>
        <taxon>Pseudonocardiaceae</taxon>
        <taxon>Actinokineospora</taxon>
    </lineage>
</organism>
<reference evidence="6 7" key="1">
    <citation type="submission" date="2018-10" db="EMBL/GenBank/DDBJ databases">
        <title>Genomic Encyclopedia of Archaeal and Bacterial Type Strains, Phase II (KMG-II): from individual species to whole genera.</title>
        <authorList>
            <person name="Goeker M."/>
        </authorList>
    </citation>
    <scope>NUCLEOTIDE SEQUENCE [LARGE SCALE GENOMIC DNA]</scope>
    <source>
        <strain evidence="6 7">DSM 45657</strain>
    </source>
</reference>
<evidence type="ECO:0000256" key="4">
    <source>
        <dbReference type="HAMAP-Rule" id="MF_01812"/>
    </source>
</evidence>
<dbReference type="GO" id="GO:0030649">
    <property type="term" value="P:aminoglycoside antibiotic catabolic process"/>
    <property type="evidence" value="ECO:0007669"/>
    <property type="project" value="TreeGrafter"/>
</dbReference>
<dbReference type="EMBL" id="RCDD01000004">
    <property type="protein sequence ID" value="RLK55152.1"/>
    <property type="molecule type" value="Genomic_DNA"/>
</dbReference>
<dbReference type="InterPro" id="IPR000182">
    <property type="entry name" value="GNAT_dom"/>
</dbReference>
<feature type="domain" description="N-acetyltransferase" evidence="5">
    <location>
        <begin position="5"/>
        <end position="145"/>
    </location>
</feature>
<dbReference type="InterPro" id="IPR036527">
    <property type="entry name" value="SCP2_sterol-bd_dom_sf"/>
</dbReference>
<gene>
    <name evidence="6" type="ORF">CLV68_4632</name>
</gene>
<dbReference type="CDD" id="cd04301">
    <property type="entry name" value="NAT_SF"/>
    <property type="match status" value="1"/>
</dbReference>
<evidence type="ECO:0000313" key="7">
    <source>
        <dbReference type="Proteomes" id="UP000282454"/>
    </source>
</evidence>
<dbReference type="SUPFAM" id="SSF55729">
    <property type="entry name" value="Acyl-CoA N-acyltransferases (Nat)"/>
    <property type="match status" value="1"/>
</dbReference>
<dbReference type="HAMAP" id="MF_01812">
    <property type="entry name" value="Eis"/>
    <property type="match status" value="1"/>
</dbReference>
<feature type="binding site" evidence="4">
    <location>
        <begin position="117"/>
        <end position="118"/>
    </location>
    <ligand>
        <name>acetyl-CoA</name>
        <dbReference type="ChEBI" id="CHEBI:57288"/>
    </ligand>
</feature>
<dbReference type="InterPro" id="IPR022902">
    <property type="entry name" value="NAcTrfase_Eis"/>
</dbReference>
<dbReference type="Pfam" id="PF13530">
    <property type="entry name" value="SCP2_2"/>
    <property type="match status" value="1"/>
</dbReference>
<feature type="active site" description="Proton acceptor; via carboxylate" evidence="4">
    <location>
        <position position="401"/>
    </location>
</feature>
<dbReference type="PANTHER" id="PTHR37817:SF1">
    <property type="entry name" value="N-ACETYLTRANSFERASE EIS"/>
    <property type="match status" value="1"/>
</dbReference>
<dbReference type="InterPro" id="IPR051554">
    <property type="entry name" value="Acetyltransferase_Eis"/>
</dbReference>
<feature type="binding site" evidence="4">
    <location>
        <begin position="84"/>
        <end position="86"/>
    </location>
    <ligand>
        <name>acetyl-CoA</name>
        <dbReference type="ChEBI" id="CHEBI:57288"/>
    </ligand>
</feature>
<evidence type="ECO:0000256" key="1">
    <source>
        <dbReference type="ARBA" id="ARBA00009213"/>
    </source>
</evidence>
<evidence type="ECO:0000313" key="6">
    <source>
        <dbReference type="EMBL" id="RLK55152.1"/>
    </source>
</evidence>
<dbReference type="Pfam" id="PF13527">
    <property type="entry name" value="Acetyltransf_9"/>
    <property type="match status" value="1"/>
</dbReference>
<sequence>MVDTYTVRQQTPDEAATAPAVLAAAFLADHSLEEIRAKEVGLTEHSVNLGAYLGDRQVGAAQVQDRGLRVPGGALVPVAGLTSVAVAPDHRRRGVLTKIMRAVLPRSGQAVSALWASESAIYGRYGYGVASEITHFTVPTKVPFRVGVDADPTVVRELPRDEAMPVIRGLYERYAETTVGPLTRIDGNWDYHFHDSVRAQAGRTPFRFAVHPDGYAVYRAQPKWTDNGPGGTVSVHEFIANTPQAVTGLWRYLLDIDLTTSVEYEGSGDDPLTLLLPDSRIALRKRFHALHIRLTDLERALPLRGYLAPVDVVVEVADAFCPWNAGRWHLVANGGQMTVASTDAAPDLELDVRDLGAAYLGGIRLSTLAAAGLVREHTAGAAAALSNAMLAEREPSCREVF</sequence>
<dbReference type="InterPro" id="IPR016181">
    <property type="entry name" value="Acyl_CoA_acyltransferase"/>
</dbReference>
<dbReference type="Proteomes" id="UP000282454">
    <property type="component" value="Unassembled WGS sequence"/>
</dbReference>
<protein>
    <submittedName>
        <fullName evidence="6">Putative acetyltransferase</fullName>
    </submittedName>
</protein>
<name>A0A421AZ50_9PSEU</name>
<comment type="subunit">
    <text evidence="4">Homohexamer; trimer of dimers.</text>
</comment>
<dbReference type="Pfam" id="PF17668">
    <property type="entry name" value="Acetyltransf_17"/>
    <property type="match status" value="1"/>
</dbReference>
<dbReference type="Gene3D" id="3.30.1050.10">
    <property type="entry name" value="SCP2 sterol-binding domain"/>
    <property type="match status" value="1"/>
</dbReference>
<comment type="similarity">
    <text evidence="1 4">Belongs to the acetyltransferase Eis family.</text>
</comment>
<dbReference type="NCBIfam" id="NF002367">
    <property type="entry name" value="PRK01346.1-4"/>
    <property type="match status" value="1"/>
</dbReference>
<dbReference type="PANTHER" id="PTHR37817">
    <property type="entry name" value="N-ACETYLTRANSFERASE EIS"/>
    <property type="match status" value="1"/>
</dbReference>
<dbReference type="InterPro" id="IPR025559">
    <property type="entry name" value="Eis_dom"/>
</dbReference>
<dbReference type="AlphaFoldDB" id="A0A421AZ50"/>
<keyword evidence="2 4" id="KW-0808">Transferase</keyword>
<feature type="active site" description="Proton donor" evidence="4">
    <location>
        <position position="122"/>
    </location>
</feature>
<evidence type="ECO:0000259" key="5">
    <source>
        <dbReference type="PROSITE" id="PS51186"/>
    </source>
</evidence>
<feature type="binding site" evidence="4">
    <location>
        <begin position="92"/>
        <end position="97"/>
    </location>
    <ligand>
        <name>acetyl-CoA</name>
        <dbReference type="ChEBI" id="CHEBI:57288"/>
    </ligand>
</feature>